<accession>A0AA40ASE1</accession>
<name>A0AA40ASE1_9PEZI</name>
<protein>
    <submittedName>
        <fullName evidence="1">Uncharacterized protein</fullName>
    </submittedName>
</protein>
<dbReference type="AlphaFoldDB" id="A0AA40ASE1"/>
<dbReference type="Proteomes" id="UP001172102">
    <property type="component" value="Unassembled WGS sequence"/>
</dbReference>
<proteinExistence type="predicted"/>
<reference evidence="1" key="1">
    <citation type="submission" date="2023-06" db="EMBL/GenBank/DDBJ databases">
        <title>Genome-scale phylogeny and comparative genomics of the fungal order Sordariales.</title>
        <authorList>
            <consortium name="Lawrence Berkeley National Laboratory"/>
            <person name="Hensen N."/>
            <person name="Bonometti L."/>
            <person name="Westerberg I."/>
            <person name="Brannstrom I.O."/>
            <person name="Guillou S."/>
            <person name="Cros-Aarteil S."/>
            <person name="Calhoun S."/>
            <person name="Haridas S."/>
            <person name="Kuo A."/>
            <person name="Mondo S."/>
            <person name="Pangilinan J."/>
            <person name="Riley R."/>
            <person name="Labutti K."/>
            <person name="Andreopoulos B."/>
            <person name="Lipzen A."/>
            <person name="Chen C."/>
            <person name="Yanf M."/>
            <person name="Daum C."/>
            <person name="Ng V."/>
            <person name="Clum A."/>
            <person name="Steindorff A."/>
            <person name="Ohm R."/>
            <person name="Martin F."/>
            <person name="Silar P."/>
            <person name="Natvig D."/>
            <person name="Lalanne C."/>
            <person name="Gautier V."/>
            <person name="Ament-Velasquez S.L."/>
            <person name="Kruys A."/>
            <person name="Hutchinson M.I."/>
            <person name="Powell A.J."/>
            <person name="Barry K."/>
            <person name="Miller A.N."/>
            <person name="Grigoriev I.V."/>
            <person name="Debuchy R."/>
            <person name="Gladieux P."/>
            <person name="Thoren M.H."/>
            <person name="Johannesson H."/>
        </authorList>
    </citation>
    <scope>NUCLEOTIDE SEQUENCE</scope>
    <source>
        <strain evidence="1">SMH4607-1</strain>
    </source>
</reference>
<gene>
    <name evidence="1" type="ORF">B0H67DRAFT_578212</name>
</gene>
<evidence type="ECO:0000313" key="1">
    <source>
        <dbReference type="EMBL" id="KAK0721141.1"/>
    </source>
</evidence>
<evidence type="ECO:0000313" key="2">
    <source>
        <dbReference type="Proteomes" id="UP001172102"/>
    </source>
</evidence>
<dbReference type="EMBL" id="JAUKUA010000003">
    <property type="protein sequence ID" value="KAK0721141.1"/>
    <property type="molecule type" value="Genomic_DNA"/>
</dbReference>
<comment type="caution">
    <text evidence="1">The sequence shown here is derived from an EMBL/GenBank/DDBJ whole genome shotgun (WGS) entry which is preliminary data.</text>
</comment>
<organism evidence="1 2">
    <name type="scientific">Lasiosphaeris hirsuta</name>
    <dbReference type="NCBI Taxonomy" id="260670"/>
    <lineage>
        <taxon>Eukaryota</taxon>
        <taxon>Fungi</taxon>
        <taxon>Dikarya</taxon>
        <taxon>Ascomycota</taxon>
        <taxon>Pezizomycotina</taxon>
        <taxon>Sordariomycetes</taxon>
        <taxon>Sordariomycetidae</taxon>
        <taxon>Sordariales</taxon>
        <taxon>Lasiosphaeriaceae</taxon>
        <taxon>Lasiosphaeris</taxon>
    </lineage>
</organism>
<sequence>MIHGVLSSLTNTFLSGISRSHCAFPLALSDQTRPLCRQFVLVVLLLPEYRRPFKQRSRRS</sequence>
<keyword evidence="2" id="KW-1185">Reference proteome</keyword>